<dbReference type="Proteomes" id="UP001648503">
    <property type="component" value="Unassembled WGS sequence"/>
</dbReference>
<reference evidence="1 2" key="1">
    <citation type="submission" date="2021-02" db="EMBL/GenBank/DDBJ databases">
        <title>Variation within the Batrachochytrium salamandrivorans European outbreak.</title>
        <authorList>
            <person name="Kelly M."/>
            <person name="Pasmans F."/>
            <person name="Shea T.P."/>
            <person name="Munoz J.F."/>
            <person name="Carranza S."/>
            <person name="Cuomo C.A."/>
            <person name="Martel A."/>
        </authorList>
    </citation>
    <scope>NUCLEOTIDE SEQUENCE [LARGE SCALE GENOMIC DNA]</scope>
    <source>
        <strain evidence="1 2">AMFP18/2</strain>
    </source>
</reference>
<dbReference type="EMBL" id="JAFCIX010000418">
    <property type="protein sequence ID" value="KAH6590919.1"/>
    <property type="molecule type" value="Genomic_DNA"/>
</dbReference>
<proteinExistence type="predicted"/>
<accession>A0ABQ8F2A3</accession>
<sequence length="114" mass="13050">MQSALNRTDDMIQRSQELRQNPDSIQQVPTVAKLQYTCSTSRAWSLHLASNKRIENTWTVQNLLNFPCLILCHPFHNHSDTAQTGHTPRSMSSVHRMEMAASVLYEMTAFGYLL</sequence>
<evidence type="ECO:0000313" key="1">
    <source>
        <dbReference type="EMBL" id="KAH6590919.1"/>
    </source>
</evidence>
<keyword evidence="2" id="KW-1185">Reference proteome</keyword>
<name>A0ABQ8F2A3_9FUNG</name>
<protein>
    <submittedName>
        <fullName evidence="1">Uncharacterized protein</fullName>
    </submittedName>
</protein>
<comment type="caution">
    <text evidence="1">The sequence shown here is derived from an EMBL/GenBank/DDBJ whole genome shotgun (WGS) entry which is preliminary data.</text>
</comment>
<evidence type="ECO:0000313" key="2">
    <source>
        <dbReference type="Proteomes" id="UP001648503"/>
    </source>
</evidence>
<organism evidence="1 2">
    <name type="scientific">Batrachochytrium salamandrivorans</name>
    <dbReference type="NCBI Taxonomy" id="1357716"/>
    <lineage>
        <taxon>Eukaryota</taxon>
        <taxon>Fungi</taxon>
        <taxon>Fungi incertae sedis</taxon>
        <taxon>Chytridiomycota</taxon>
        <taxon>Chytridiomycota incertae sedis</taxon>
        <taxon>Chytridiomycetes</taxon>
        <taxon>Rhizophydiales</taxon>
        <taxon>Rhizophydiales incertae sedis</taxon>
        <taxon>Batrachochytrium</taxon>
    </lineage>
</organism>
<gene>
    <name evidence="1" type="ORF">BASA50_008920</name>
</gene>